<reference evidence="1" key="2">
    <citation type="journal article" date="2015" name="Fish Shellfish Immunol.">
        <title>Early steps in the European eel (Anguilla anguilla)-Vibrio vulnificus interaction in the gills: Role of the RtxA13 toxin.</title>
        <authorList>
            <person name="Callol A."/>
            <person name="Pajuelo D."/>
            <person name="Ebbesson L."/>
            <person name="Teles M."/>
            <person name="MacKenzie S."/>
            <person name="Amaro C."/>
        </authorList>
    </citation>
    <scope>NUCLEOTIDE SEQUENCE</scope>
</reference>
<evidence type="ECO:0000313" key="1">
    <source>
        <dbReference type="EMBL" id="JAH86414.1"/>
    </source>
</evidence>
<protein>
    <submittedName>
        <fullName evidence="1">Uncharacterized protein</fullName>
    </submittedName>
</protein>
<dbReference type="EMBL" id="GBXM01022163">
    <property type="protein sequence ID" value="JAH86414.1"/>
    <property type="molecule type" value="Transcribed_RNA"/>
</dbReference>
<proteinExistence type="predicted"/>
<accession>A0A0E9W7R5</accession>
<reference evidence="1" key="1">
    <citation type="submission" date="2014-11" db="EMBL/GenBank/DDBJ databases">
        <authorList>
            <person name="Amaro Gonzalez C."/>
        </authorList>
    </citation>
    <scope>NUCLEOTIDE SEQUENCE</scope>
</reference>
<name>A0A0E9W7R5_ANGAN</name>
<organism evidence="1">
    <name type="scientific">Anguilla anguilla</name>
    <name type="common">European freshwater eel</name>
    <name type="synonym">Muraena anguilla</name>
    <dbReference type="NCBI Taxonomy" id="7936"/>
    <lineage>
        <taxon>Eukaryota</taxon>
        <taxon>Metazoa</taxon>
        <taxon>Chordata</taxon>
        <taxon>Craniata</taxon>
        <taxon>Vertebrata</taxon>
        <taxon>Euteleostomi</taxon>
        <taxon>Actinopterygii</taxon>
        <taxon>Neopterygii</taxon>
        <taxon>Teleostei</taxon>
        <taxon>Anguilliformes</taxon>
        <taxon>Anguillidae</taxon>
        <taxon>Anguilla</taxon>
    </lineage>
</organism>
<dbReference type="AlphaFoldDB" id="A0A0E9W7R5"/>
<sequence length="29" mass="3432">MQCSFRTVTCWTGEIYEMWVSRGTFLLSV</sequence>